<organism evidence="5 6">
    <name type="scientific">Spirochaeta isovalerica</name>
    <dbReference type="NCBI Taxonomy" id="150"/>
    <lineage>
        <taxon>Bacteria</taxon>
        <taxon>Pseudomonadati</taxon>
        <taxon>Spirochaetota</taxon>
        <taxon>Spirochaetia</taxon>
        <taxon>Spirochaetales</taxon>
        <taxon>Spirochaetaceae</taxon>
        <taxon>Spirochaeta</taxon>
    </lineage>
</organism>
<dbReference type="PROSITE" id="PS00894">
    <property type="entry name" value="HTH_DEOR_1"/>
    <property type="match status" value="1"/>
</dbReference>
<dbReference type="InterPro" id="IPR001034">
    <property type="entry name" value="DeoR_HTH"/>
</dbReference>
<dbReference type="InterPro" id="IPR037171">
    <property type="entry name" value="NagB/RpiA_transferase-like"/>
</dbReference>
<dbReference type="Proteomes" id="UP000587760">
    <property type="component" value="Unassembled WGS sequence"/>
</dbReference>
<gene>
    <name evidence="5" type="ORF">HNR50_001447</name>
</gene>
<dbReference type="Pfam" id="PF08220">
    <property type="entry name" value="HTH_DeoR"/>
    <property type="match status" value="1"/>
</dbReference>
<dbReference type="SUPFAM" id="SSF100950">
    <property type="entry name" value="NagB/RpiA/CoA transferase-like"/>
    <property type="match status" value="1"/>
</dbReference>
<dbReference type="RefSeq" id="WP_184745328.1">
    <property type="nucleotide sequence ID" value="NZ_JACHGJ010000002.1"/>
</dbReference>
<keyword evidence="6" id="KW-1185">Reference proteome</keyword>
<evidence type="ECO:0000256" key="2">
    <source>
        <dbReference type="ARBA" id="ARBA00023125"/>
    </source>
</evidence>
<evidence type="ECO:0000313" key="6">
    <source>
        <dbReference type="Proteomes" id="UP000587760"/>
    </source>
</evidence>
<comment type="caution">
    <text evidence="5">The sequence shown here is derived from an EMBL/GenBank/DDBJ whole genome shotgun (WGS) entry which is preliminary data.</text>
</comment>
<keyword evidence="1" id="KW-0805">Transcription regulation</keyword>
<dbReference type="Gene3D" id="3.40.50.1360">
    <property type="match status" value="1"/>
</dbReference>
<dbReference type="InterPro" id="IPR036388">
    <property type="entry name" value="WH-like_DNA-bd_sf"/>
</dbReference>
<evidence type="ECO:0000256" key="1">
    <source>
        <dbReference type="ARBA" id="ARBA00023015"/>
    </source>
</evidence>
<dbReference type="GO" id="GO:0003677">
    <property type="term" value="F:DNA binding"/>
    <property type="evidence" value="ECO:0007669"/>
    <property type="project" value="UniProtKB-KW"/>
</dbReference>
<dbReference type="InterPro" id="IPR018356">
    <property type="entry name" value="Tscrpt_reg_HTH_DeoR_CS"/>
</dbReference>
<dbReference type="InterPro" id="IPR036390">
    <property type="entry name" value="WH_DNA-bd_sf"/>
</dbReference>
<evidence type="ECO:0000259" key="4">
    <source>
        <dbReference type="PROSITE" id="PS51000"/>
    </source>
</evidence>
<evidence type="ECO:0000256" key="3">
    <source>
        <dbReference type="ARBA" id="ARBA00023163"/>
    </source>
</evidence>
<dbReference type="SUPFAM" id="SSF46785">
    <property type="entry name" value="Winged helix' DNA-binding domain"/>
    <property type="match status" value="1"/>
</dbReference>
<dbReference type="GO" id="GO:0003700">
    <property type="term" value="F:DNA-binding transcription factor activity"/>
    <property type="evidence" value="ECO:0007669"/>
    <property type="project" value="InterPro"/>
</dbReference>
<dbReference type="EMBL" id="JACHGJ010000002">
    <property type="protein sequence ID" value="MBB6479789.1"/>
    <property type="molecule type" value="Genomic_DNA"/>
</dbReference>
<dbReference type="Pfam" id="PF00455">
    <property type="entry name" value="DeoRC"/>
    <property type="match status" value="1"/>
</dbReference>
<dbReference type="PANTHER" id="PTHR30363">
    <property type="entry name" value="HTH-TYPE TRANSCRIPTIONAL REGULATOR SRLR-RELATED"/>
    <property type="match status" value="1"/>
</dbReference>
<reference evidence="5 6" key="1">
    <citation type="submission" date="2020-08" db="EMBL/GenBank/DDBJ databases">
        <title>Genomic Encyclopedia of Type Strains, Phase IV (KMG-IV): sequencing the most valuable type-strain genomes for metagenomic binning, comparative biology and taxonomic classification.</title>
        <authorList>
            <person name="Goeker M."/>
        </authorList>
    </citation>
    <scope>NUCLEOTIDE SEQUENCE [LARGE SCALE GENOMIC DNA]</scope>
    <source>
        <strain evidence="5 6">DSM 2461</strain>
    </source>
</reference>
<evidence type="ECO:0000313" key="5">
    <source>
        <dbReference type="EMBL" id="MBB6479789.1"/>
    </source>
</evidence>
<dbReference type="PROSITE" id="PS51000">
    <property type="entry name" value="HTH_DEOR_2"/>
    <property type="match status" value="1"/>
</dbReference>
<keyword evidence="3" id="KW-0804">Transcription</keyword>
<dbReference type="PANTHER" id="PTHR30363:SF44">
    <property type="entry name" value="AGA OPERON TRANSCRIPTIONAL REPRESSOR-RELATED"/>
    <property type="match status" value="1"/>
</dbReference>
<accession>A0A841RA35</accession>
<dbReference type="InterPro" id="IPR014036">
    <property type="entry name" value="DeoR-like_C"/>
</dbReference>
<dbReference type="InterPro" id="IPR050313">
    <property type="entry name" value="Carb_Metab_HTH_regulators"/>
</dbReference>
<dbReference type="SMART" id="SM01134">
    <property type="entry name" value="DeoRC"/>
    <property type="match status" value="1"/>
</dbReference>
<dbReference type="SMART" id="SM00420">
    <property type="entry name" value="HTH_DEOR"/>
    <property type="match status" value="1"/>
</dbReference>
<name>A0A841RA35_9SPIO</name>
<dbReference type="Gene3D" id="1.10.10.10">
    <property type="entry name" value="Winged helix-like DNA-binding domain superfamily/Winged helix DNA-binding domain"/>
    <property type="match status" value="1"/>
</dbReference>
<keyword evidence="2" id="KW-0238">DNA-binding</keyword>
<feature type="domain" description="HTH deoR-type" evidence="4">
    <location>
        <begin position="12"/>
        <end position="67"/>
    </location>
</feature>
<proteinExistence type="predicted"/>
<dbReference type="PRINTS" id="PR00037">
    <property type="entry name" value="HTHLACR"/>
</dbReference>
<dbReference type="AlphaFoldDB" id="A0A841RA35"/>
<protein>
    <submittedName>
        <fullName evidence="5">DeoR family fructose operon transcriptional repressor</fullName>
    </submittedName>
</protein>
<sequence>MAESDNLQMQDLVSRQKRILELLQRDGHVRVPDLSRLLDVSEITIRRDLTYLENKNLLERTHGGAISSRRITKEINYSNRSDLELENKDQIGKKAAELIEDGDTVFINGGSTTFHVFRYITSNNVKIVTTNAGAIGQVRNENVDLIIAGGLYKPQYNTFHGSFTNEIINQVNASKAILGVHGISFRHGLTTPRQDAAETTKLMINRTIGEIIVVADHRKIGLVSDFVTSPVNRITTLITDHFLDEGYKRDFEELGIKVIQTRIEN</sequence>